<dbReference type="InterPro" id="IPR035967">
    <property type="entry name" value="SWAP/Surp_sf"/>
</dbReference>
<dbReference type="GO" id="GO:0003723">
    <property type="term" value="F:RNA binding"/>
    <property type="evidence" value="ECO:0007669"/>
    <property type="project" value="InterPro"/>
</dbReference>
<keyword evidence="5" id="KW-0508">mRNA splicing</keyword>
<name>A0A165HU75_9BASI</name>
<dbReference type="PANTHER" id="PTHR15316:SF1">
    <property type="entry name" value="SPLICING FACTOR 3A SUBUNIT 1"/>
    <property type="match status" value="1"/>
</dbReference>
<feature type="region of interest" description="Disordered" evidence="7">
    <location>
        <begin position="643"/>
        <end position="691"/>
    </location>
</feature>
<evidence type="ECO:0000313" key="11">
    <source>
        <dbReference type="Proteomes" id="UP000076842"/>
    </source>
</evidence>
<dbReference type="Pfam" id="PF01805">
    <property type="entry name" value="Surp"/>
    <property type="match status" value="2"/>
</dbReference>
<evidence type="ECO:0000259" key="9">
    <source>
        <dbReference type="PROSITE" id="PS50128"/>
    </source>
</evidence>
<dbReference type="Gene3D" id="1.10.10.790">
    <property type="entry name" value="Surp module"/>
    <property type="match status" value="2"/>
</dbReference>
<evidence type="ECO:0000256" key="5">
    <source>
        <dbReference type="ARBA" id="ARBA00023187"/>
    </source>
</evidence>
<dbReference type="AlphaFoldDB" id="A0A165HU75"/>
<comment type="subcellular location">
    <subcellularLocation>
        <location evidence="1">Nucleus</location>
    </subcellularLocation>
</comment>
<protein>
    <recommendedName>
        <fullName evidence="12">Surp module</fullName>
    </recommendedName>
</protein>
<dbReference type="PROSITE" id="PS50128">
    <property type="entry name" value="SURP"/>
    <property type="match status" value="2"/>
</dbReference>
<feature type="domain" description="SURP motif" evidence="9">
    <location>
        <begin position="52"/>
        <end position="96"/>
    </location>
</feature>
<feature type="compositionally biased region" description="Low complexity" evidence="7">
    <location>
        <begin position="114"/>
        <end position="126"/>
    </location>
</feature>
<gene>
    <name evidence="10" type="ORF">CALCODRAFT_493254</name>
</gene>
<feature type="region of interest" description="Disordered" evidence="7">
    <location>
        <begin position="1"/>
        <end position="43"/>
    </location>
</feature>
<dbReference type="Proteomes" id="UP000076842">
    <property type="component" value="Unassembled WGS sequence"/>
</dbReference>
<feature type="domain" description="SURP motif" evidence="9">
    <location>
        <begin position="181"/>
        <end position="223"/>
    </location>
</feature>
<keyword evidence="4" id="KW-0677">Repeat</keyword>
<evidence type="ECO:0000256" key="6">
    <source>
        <dbReference type="ARBA" id="ARBA00023242"/>
    </source>
</evidence>
<evidence type="ECO:0008006" key="12">
    <source>
        <dbReference type="Google" id="ProtNLM"/>
    </source>
</evidence>
<evidence type="ECO:0000256" key="3">
    <source>
        <dbReference type="ARBA" id="ARBA00022728"/>
    </source>
</evidence>
<keyword evidence="6" id="KW-0539">Nucleus</keyword>
<keyword evidence="2" id="KW-0507">mRNA processing</keyword>
<feature type="compositionally biased region" description="Low complexity" evidence="7">
    <location>
        <begin position="666"/>
        <end position="684"/>
    </location>
</feature>
<proteinExistence type="predicted"/>
<dbReference type="InterPro" id="IPR045146">
    <property type="entry name" value="SF3A1"/>
</dbReference>
<dbReference type="GO" id="GO:0045292">
    <property type="term" value="P:mRNA cis splicing, via spliceosome"/>
    <property type="evidence" value="ECO:0007669"/>
    <property type="project" value="InterPro"/>
</dbReference>
<dbReference type="GO" id="GO:0000381">
    <property type="term" value="P:regulation of alternative mRNA splicing, via spliceosome"/>
    <property type="evidence" value="ECO:0007669"/>
    <property type="project" value="TreeGrafter"/>
</dbReference>
<dbReference type="SUPFAM" id="SSF54236">
    <property type="entry name" value="Ubiquitin-like"/>
    <property type="match status" value="1"/>
</dbReference>
<evidence type="ECO:0000259" key="8">
    <source>
        <dbReference type="PROSITE" id="PS50053"/>
    </source>
</evidence>
<dbReference type="InParanoid" id="A0A165HU75"/>
<feature type="domain" description="Ubiquitin-like" evidence="8">
    <location>
        <begin position="743"/>
        <end position="794"/>
    </location>
</feature>
<dbReference type="PANTHER" id="PTHR15316">
    <property type="entry name" value="SPLICEOSOME ASSOCIATED PROTEIN 114/SWAP SPLICING FACTOR-RELATED"/>
    <property type="match status" value="1"/>
</dbReference>
<dbReference type="PROSITE" id="PS50053">
    <property type="entry name" value="UBIQUITIN_2"/>
    <property type="match status" value="1"/>
</dbReference>
<organism evidence="10 11">
    <name type="scientific">Calocera cornea HHB12733</name>
    <dbReference type="NCBI Taxonomy" id="1353952"/>
    <lineage>
        <taxon>Eukaryota</taxon>
        <taxon>Fungi</taxon>
        <taxon>Dikarya</taxon>
        <taxon>Basidiomycota</taxon>
        <taxon>Agaricomycotina</taxon>
        <taxon>Dacrymycetes</taxon>
        <taxon>Dacrymycetales</taxon>
        <taxon>Dacrymycetaceae</taxon>
        <taxon>Calocera</taxon>
    </lineage>
</organism>
<evidence type="ECO:0000313" key="10">
    <source>
        <dbReference type="EMBL" id="KZT59751.1"/>
    </source>
</evidence>
<dbReference type="SMART" id="SM00648">
    <property type="entry name" value="SWAP"/>
    <property type="match status" value="2"/>
</dbReference>
<dbReference type="GO" id="GO:0005686">
    <property type="term" value="C:U2 snRNP"/>
    <property type="evidence" value="ECO:0007669"/>
    <property type="project" value="TreeGrafter"/>
</dbReference>
<dbReference type="GO" id="GO:0071004">
    <property type="term" value="C:U2-type prespliceosome"/>
    <property type="evidence" value="ECO:0007669"/>
    <property type="project" value="TreeGrafter"/>
</dbReference>
<feature type="non-terminal residue" evidence="10">
    <location>
        <position position="1"/>
    </location>
</feature>
<accession>A0A165HU75</accession>
<dbReference type="Gene3D" id="3.10.20.90">
    <property type="entry name" value="Phosphatidylinositol 3-kinase Catalytic Subunit, Chain A, domain 1"/>
    <property type="match status" value="1"/>
</dbReference>
<keyword evidence="3" id="KW-0747">Spliceosome</keyword>
<dbReference type="FunFam" id="1.10.10.790:FF:000001">
    <property type="entry name" value="Splicing factor 3a, subunit 1"/>
    <property type="match status" value="1"/>
</dbReference>
<feature type="compositionally biased region" description="Pro residues" evidence="7">
    <location>
        <begin position="17"/>
        <end position="33"/>
    </location>
</feature>
<dbReference type="FunCoup" id="A0A165HU75">
    <property type="interactions" value="740"/>
</dbReference>
<evidence type="ECO:0000256" key="4">
    <source>
        <dbReference type="ARBA" id="ARBA00022737"/>
    </source>
</evidence>
<evidence type="ECO:0000256" key="2">
    <source>
        <dbReference type="ARBA" id="ARBA00022664"/>
    </source>
</evidence>
<dbReference type="InterPro" id="IPR022030">
    <property type="entry name" value="SF3A1_dom"/>
</dbReference>
<dbReference type="GO" id="GO:0071013">
    <property type="term" value="C:catalytic step 2 spliceosome"/>
    <property type="evidence" value="ECO:0007669"/>
    <property type="project" value="TreeGrafter"/>
</dbReference>
<dbReference type="OrthoDB" id="447637at2759"/>
<dbReference type="InterPro" id="IPR029071">
    <property type="entry name" value="Ubiquitin-like_domsf"/>
</dbReference>
<dbReference type="InterPro" id="IPR000626">
    <property type="entry name" value="Ubiquitin-like_dom"/>
</dbReference>
<evidence type="ECO:0000256" key="1">
    <source>
        <dbReference type="ARBA" id="ARBA00004123"/>
    </source>
</evidence>
<reference evidence="10 11" key="1">
    <citation type="journal article" date="2016" name="Mol. Biol. Evol.">
        <title>Comparative Genomics of Early-Diverging Mushroom-Forming Fungi Provides Insights into the Origins of Lignocellulose Decay Capabilities.</title>
        <authorList>
            <person name="Nagy L.G."/>
            <person name="Riley R."/>
            <person name="Tritt A."/>
            <person name="Adam C."/>
            <person name="Daum C."/>
            <person name="Floudas D."/>
            <person name="Sun H."/>
            <person name="Yadav J.S."/>
            <person name="Pangilinan J."/>
            <person name="Larsson K.H."/>
            <person name="Matsuura K."/>
            <person name="Barry K."/>
            <person name="Labutti K."/>
            <person name="Kuo R."/>
            <person name="Ohm R.A."/>
            <person name="Bhattacharya S.S."/>
            <person name="Shirouzu T."/>
            <person name="Yoshinaga Y."/>
            <person name="Martin F.M."/>
            <person name="Grigoriev I.V."/>
            <person name="Hibbett D.S."/>
        </authorList>
    </citation>
    <scope>NUCLEOTIDE SEQUENCE [LARGE SCALE GENOMIC DNA]</scope>
    <source>
        <strain evidence="10 11">HHB12733</strain>
    </source>
</reference>
<feature type="region of interest" description="Disordered" evidence="7">
    <location>
        <begin position="114"/>
        <end position="171"/>
    </location>
</feature>
<keyword evidence="11" id="KW-1185">Reference proteome</keyword>
<dbReference type="FunFam" id="1.10.10.790:FF:000002">
    <property type="entry name" value="Splicing factor 3A subunit 1"/>
    <property type="match status" value="1"/>
</dbReference>
<feature type="compositionally biased region" description="Gly residues" evidence="7">
    <location>
        <begin position="127"/>
        <end position="138"/>
    </location>
</feature>
<dbReference type="SUPFAM" id="SSF109905">
    <property type="entry name" value="Surp module (SWAP domain)"/>
    <property type="match status" value="2"/>
</dbReference>
<dbReference type="Pfam" id="PF12230">
    <property type="entry name" value="PRP21_like_P"/>
    <property type="match status" value="1"/>
</dbReference>
<dbReference type="Pfam" id="PF00240">
    <property type="entry name" value="ubiquitin"/>
    <property type="match status" value="1"/>
</dbReference>
<evidence type="ECO:0000256" key="7">
    <source>
        <dbReference type="SAM" id="MobiDB-lite"/>
    </source>
</evidence>
<dbReference type="STRING" id="1353952.A0A165HU75"/>
<dbReference type="InterPro" id="IPR000061">
    <property type="entry name" value="Surp"/>
</dbReference>
<sequence length="799" mass="86415">MAPAPGTNGLNGHSAPTPTPTPTPTPAPAPAPDDAPKYATGMIYPPPDIRTIIDRTALHVARSQNPTQFEERVRESQRTDPKFAFLAPLDAYHPYYRLRVESIRAGEAVNADTGAAVRPSPAPGAAAGEGAGAGAGGEGEAEADAATTKKPTGRHRAAPPEPPELEFVLPTPRTSPLEVDTIKLTALFFAVRGAGFLQALSVREGQNPEFEFLRPTHPLFGYFSRLVSQYKTVLLPTGDAREKLRADAGPAGKARLLEESRARADWERWKRDREKKRAEDQEAERKAFAEIDWHDYAVVQTIEFTPADAAAELPPPMSVQDVESMTLAQKRMARMINESTTEEIKAANEAADVRNRAAVEETRAREEQGRADRAEAVAGVKRKLPEVGAADKGEDASMEDAAASLAQEEADRLRREAMAQVQLPGGQMKIRENYVPRGIQRGAKKATTTCTICGQQIPIDELEEHMRIELLDPRWKSQRDVLEQRRAQANELQFGANVASSLRTLARTRVDIFGAAEDEVARRAEEEAEKARAREREKIVWDGHTASKESTAGKFQSNVNFEEQIAAIHRSKGLGVMADSSVPSIGPALGPGITPAPAALNAPALPEYANAVVSAAPQPATAPVYGGPGASVGSFTPAPAPPAGFAPPGMHPSRLAALSATPGGSATPTPDEAATPPEAEQPPAKRQRIERYDGHTYSEADWLAMHPEPISIQVQLPNAEDNPGWHFDGKVAEVPELPLTLLVSTLRDRIVQLLDSTCPVGRIRLTFQGKTLTNAQTMASYNLEDGDMLYLSVRDMRKR</sequence>
<dbReference type="EMBL" id="KV423937">
    <property type="protein sequence ID" value="KZT59751.1"/>
    <property type="molecule type" value="Genomic_DNA"/>
</dbReference>